<gene>
    <name evidence="2" type="ORF">MFU01_77520</name>
</gene>
<accession>A0A511TEV8</accession>
<dbReference type="EMBL" id="BJXR01000068">
    <property type="protein sequence ID" value="GEN12715.1"/>
    <property type="molecule type" value="Genomic_DNA"/>
</dbReference>
<sequence length="170" mass="17250">MLARCAALGVTVGTRGDVATVRGGRPRRAFGGVEGVPATSSETPSVGVAVRVRVDVVSVLGGRPRRAFGGVEDVLATSPETPSLGVSVRARVDVVSVRGGRPRRAFGGVEGVLAASPETPSRDATLSAPPRDEGDSNSEPVDGFFPFAPVGVGLSRNGKDSALPPRGGRP</sequence>
<protein>
    <submittedName>
        <fullName evidence="2">Uncharacterized protein</fullName>
    </submittedName>
</protein>
<evidence type="ECO:0000313" key="2">
    <source>
        <dbReference type="EMBL" id="GEN12715.1"/>
    </source>
</evidence>
<reference evidence="2 3" key="1">
    <citation type="submission" date="2019-07" db="EMBL/GenBank/DDBJ databases">
        <title>Whole genome shotgun sequence of Myxococcus fulvus NBRC 100333.</title>
        <authorList>
            <person name="Hosoyama A."/>
            <person name="Uohara A."/>
            <person name="Ohji S."/>
            <person name="Ichikawa N."/>
        </authorList>
    </citation>
    <scope>NUCLEOTIDE SEQUENCE [LARGE SCALE GENOMIC DNA]</scope>
    <source>
        <strain evidence="2 3">NBRC 100333</strain>
    </source>
</reference>
<proteinExistence type="predicted"/>
<dbReference type="Proteomes" id="UP000321514">
    <property type="component" value="Unassembled WGS sequence"/>
</dbReference>
<dbReference type="AlphaFoldDB" id="A0A511TEV8"/>
<name>A0A511TEV8_MYXFU</name>
<feature type="region of interest" description="Disordered" evidence="1">
    <location>
        <begin position="108"/>
        <end position="170"/>
    </location>
</feature>
<evidence type="ECO:0000313" key="3">
    <source>
        <dbReference type="Proteomes" id="UP000321514"/>
    </source>
</evidence>
<evidence type="ECO:0000256" key="1">
    <source>
        <dbReference type="SAM" id="MobiDB-lite"/>
    </source>
</evidence>
<organism evidence="2 3">
    <name type="scientific">Myxococcus fulvus</name>
    <dbReference type="NCBI Taxonomy" id="33"/>
    <lineage>
        <taxon>Bacteria</taxon>
        <taxon>Pseudomonadati</taxon>
        <taxon>Myxococcota</taxon>
        <taxon>Myxococcia</taxon>
        <taxon>Myxococcales</taxon>
        <taxon>Cystobacterineae</taxon>
        <taxon>Myxococcaceae</taxon>
        <taxon>Myxococcus</taxon>
    </lineage>
</organism>
<comment type="caution">
    <text evidence="2">The sequence shown here is derived from an EMBL/GenBank/DDBJ whole genome shotgun (WGS) entry which is preliminary data.</text>
</comment>